<sequence>MNHAQNALSIILLLISSICFAQDSPSVLNGKIVTRDGNFEGIVILNSSKDISVLSDDKGYFSIRSHINDTIRFIGPNHTEYQYVVNEFDIKRSPVLFPLEPLYSINRLDDIVITKIDSDALGFTDKYTRRYTPAERKLRTAKTGGGMIPIDPFVNMLSGRMSMLKKNLAYEKTDHRVDKLIEVVTNERLVDYYQIPLDYVEGFAYYAVEKTEIKELLNVGMVNVNELERELTPVVFEFLEMIKNKKEEEI</sequence>
<proteinExistence type="predicted"/>
<evidence type="ECO:0000313" key="3">
    <source>
        <dbReference type="Proteomes" id="UP000069030"/>
    </source>
</evidence>
<evidence type="ECO:0000313" key="2">
    <source>
        <dbReference type="EMBL" id="ALU25325.1"/>
    </source>
</evidence>
<name>A0AAI8G3W3_9FLAO</name>
<keyword evidence="1" id="KW-0732">Signal</keyword>
<dbReference type="KEGG" id="mod:AS202_03750"/>
<feature type="signal peptide" evidence="1">
    <location>
        <begin position="1"/>
        <end position="21"/>
    </location>
</feature>
<dbReference type="RefSeq" id="WP_058699148.1">
    <property type="nucleotide sequence ID" value="NZ_CP013690.1"/>
</dbReference>
<feature type="chain" id="PRO_5042594422" description="Carboxypeptidase regulatory-like domain-containing protein" evidence="1">
    <location>
        <begin position="22"/>
        <end position="250"/>
    </location>
</feature>
<dbReference type="Proteomes" id="UP000069030">
    <property type="component" value="Chromosome"/>
</dbReference>
<dbReference type="AlphaFoldDB" id="A0AAI8G3W3"/>
<reference evidence="2 3" key="1">
    <citation type="journal article" date="2016" name="J. Zhejiang Univ. Sci. B">
        <title>Antibiotic resistance mechanisms of Myroides sp.</title>
        <authorList>
            <person name="Hu S."/>
            <person name="Yuan S."/>
            <person name="Qu H."/>
            <person name="Jiang T."/>
            <person name="Zhou Y."/>
            <person name="Wang M."/>
            <person name="Ming D."/>
        </authorList>
    </citation>
    <scope>NUCLEOTIDE SEQUENCE [LARGE SCALE GENOMIC DNA]</scope>
    <source>
        <strain evidence="2 3">PR63039</strain>
    </source>
</reference>
<evidence type="ECO:0000256" key="1">
    <source>
        <dbReference type="SAM" id="SignalP"/>
    </source>
</evidence>
<evidence type="ECO:0008006" key="4">
    <source>
        <dbReference type="Google" id="ProtNLM"/>
    </source>
</evidence>
<organism evidence="2 3">
    <name type="scientific">Myroides odoratimimus</name>
    <dbReference type="NCBI Taxonomy" id="76832"/>
    <lineage>
        <taxon>Bacteria</taxon>
        <taxon>Pseudomonadati</taxon>
        <taxon>Bacteroidota</taxon>
        <taxon>Flavobacteriia</taxon>
        <taxon>Flavobacteriales</taxon>
        <taxon>Flavobacteriaceae</taxon>
        <taxon>Myroides</taxon>
    </lineage>
</organism>
<dbReference type="EMBL" id="CP013690">
    <property type="protein sequence ID" value="ALU25325.1"/>
    <property type="molecule type" value="Genomic_DNA"/>
</dbReference>
<accession>A0AAI8G3W3</accession>
<protein>
    <recommendedName>
        <fullName evidence="4">Carboxypeptidase regulatory-like domain-containing protein</fullName>
    </recommendedName>
</protein>
<gene>
    <name evidence="2" type="ORF">AS202_03750</name>
</gene>